<feature type="binding site" evidence="1">
    <location>
        <position position="56"/>
    </location>
    <ligand>
        <name>Zn(2+)</name>
        <dbReference type="ChEBI" id="CHEBI:29105"/>
    </ligand>
</feature>
<gene>
    <name evidence="2" type="ORF">OR16_08171</name>
</gene>
<evidence type="ECO:0000256" key="1">
    <source>
        <dbReference type="PIRSR" id="PIRSR605019-1"/>
    </source>
</evidence>
<feature type="binding site" evidence="1">
    <location>
        <position position="220"/>
    </location>
    <ligand>
        <name>Zn(2+)</name>
        <dbReference type="ChEBI" id="CHEBI:29105"/>
    </ligand>
</feature>
<dbReference type="RefSeq" id="WP_006157358.1">
    <property type="nucleotide sequence ID" value="NZ_AHJE01000017.1"/>
</dbReference>
<dbReference type="InterPro" id="IPR005019">
    <property type="entry name" value="Adenine_glyco"/>
</dbReference>
<dbReference type="PANTHER" id="PTHR30037">
    <property type="entry name" value="DNA-3-METHYLADENINE GLYCOSYLASE 1"/>
    <property type="match status" value="1"/>
</dbReference>
<name>H1S1T7_9BURK</name>
<accession>H1S1T7</accession>
<dbReference type="Pfam" id="PF03352">
    <property type="entry name" value="Adenine_glyco"/>
    <property type="match status" value="1"/>
</dbReference>
<dbReference type="InterPro" id="IPR052891">
    <property type="entry name" value="DNA-3mA_glycosylase"/>
</dbReference>
<evidence type="ECO:0000313" key="3">
    <source>
        <dbReference type="Proteomes" id="UP000005808"/>
    </source>
</evidence>
<feature type="binding site" evidence="1">
    <location>
        <position position="216"/>
    </location>
    <ligand>
        <name>Zn(2+)</name>
        <dbReference type="ChEBI" id="CHEBI:29105"/>
    </ligand>
</feature>
<keyword evidence="1" id="KW-0479">Metal-binding</keyword>
<dbReference type="GO" id="GO:0008725">
    <property type="term" value="F:DNA-3-methyladenine glycosylase activity"/>
    <property type="evidence" value="ECO:0007669"/>
    <property type="project" value="InterPro"/>
</dbReference>
<feature type="binding site" evidence="1">
    <location>
        <position position="43"/>
    </location>
    <ligand>
        <name>Zn(2+)</name>
        <dbReference type="ChEBI" id="CHEBI:29105"/>
    </ligand>
</feature>
<sequence>MAANSNVAKKVATKVPKKVALKAAKKAAPPATNIVADTERQRCSWCGTLEDYCHYHDNEWGFPVDDDRRLFEKLCLEGFQAGLSWLTILRKREAFRRAFANFEIEKVARFGERDIQRLLGDAGIVRHRGKIEAAINNAQRARELLETEPSLAAYFWRFEPDPASRPKLLTPEVLRTMAISPESTALSKDLKKRGWRFVGPTTMYALMQAMGLVNDHREGCMTREEALLARRAFKVPR</sequence>
<dbReference type="AlphaFoldDB" id="H1S1T7"/>
<proteinExistence type="predicted"/>
<dbReference type="PATRIC" id="fig|1127483.3.peg.1644"/>
<dbReference type="Proteomes" id="UP000005808">
    <property type="component" value="Unassembled WGS sequence"/>
</dbReference>
<protein>
    <submittedName>
        <fullName evidence="2">DNA-3-methyladenine glycosylase I</fullName>
    </submittedName>
</protein>
<comment type="caution">
    <text evidence="2">The sequence shown here is derived from an EMBL/GenBank/DDBJ whole genome shotgun (WGS) entry which is preliminary data.</text>
</comment>
<organism evidence="2 3">
    <name type="scientific">Cupriavidus basilensis OR16</name>
    <dbReference type="NCBI Taxonomy" id="1127483"/>
    <lineage>
        <taxon>Bacteria</taxon>
        <taxon>Pseudomonadati</taxon>
        <taxon>Pseudomonadota</taxon>
        <taxon>Betaproteobacteria</taxon>
        <taxon>Burkholderiales</taxon>
        <taxon>Burkholderiaceae</taxon>
        <taxon>Cupriavidus</taxon>
    </lineage>
</organism>
<dbReference type="PANTHER" id="PTHR30037:SF4">
    <property type="entry name" value="DNA-3-METHYLADENINE GLYCOSYLASE I"/>
    <property type="match status" value="1"/>
</dbReference>
<dbReference type="SUPFAM" id="SSF48150">
    <property type="entry name" value="DNA-glycosylase"/>
    <property type="match status" value="1"/>
</dbReference>
<dbReference type="GO" id="GO:0046872">
    <property type="term" value="F:metal ion binding"/>
    <property type="evidence" value="ECO:0007669"/>
    <property type="project" value="UniProtKB-KW"/>
</dbReference>
<dbReference type="InterPro" id="IPR011257">
    <property type="entry name" value="DNA_glycosylase"/>
</dbReference>
<dbReference type="Gene3D" id="1.10.340.30">
    <property type="entry name" value="Hypothetical protein, domain 2"/>
    <property type="match status" value="1"/>
</dbReference>
<keyword evidence="1" id="KW-0862">Zinc</keyword>
<reference evidence="2 3" key="1">
    <citation type="journal article" date="2012" name="J. Bacteriol.">
        <title>De Novo Genome Project of Cupriavidus basilensis OR16.</title>
        <authorList>
            <person name="Cserhati M."/>
            <person name="Kriszt B."/>
            <person name="Szoboszlay S."/>
            <person name="Toth A."/>
            <person name="Szabo I."/>
            <person name="Tancsics A."/>
            <person name="Nagy I."/>
            <person name="Horvath B."/>
            <person name="Nagy I."/>
            <person name="Kukolya J."/>
        </authorList>
    </citation>
    <scope>NUCLEOTIDE SEQUENCE [LARGE SCALE GENOMIC DNA]</scope>
    <source>
        <strain evidence="2 3">OR16</strain>
    </source>
</reference>
<evidence type="ECO:0000313" key="2">
    <source>
        <dbReference type="EMBL" id="EHP43662.1"/>
    </source>
</evidence>
<dbReference type="GO" id="GO:0006284">
    <property type="term" value="P:base-excision repair"/>
    <property type="evidence" value="ECO:0007669"/>
    <property type="project" value="InterPro"/>
</dbReference>
<dbReference type="EMBL" id="AHJE01000017">
    <property type="protein sequence ID" value="EHP43662.1"/>
    <property type="molecule type" value="Genomic_DNA"/>
</dbReference>